<dbReference type="RefSeq" id="WP_268750456.1">
    <property type="nucleotide sequence ID" value="NZ_CP144490.1"/>
</dbReference>
<dbReference type="Proteomes" id="UP001255696">
    <property type="component" value="Unassembled WGS sequence"/>
</dbReference>
<accession>A0AAW8TV06</accession>
<gene>
    <name evidence="1" type="ORF">P7H47_10470</name>
</gene>
<evidence type="ECO:0008006" key="3">
    <source>
        <dbReference type="Google" id="ProtNLM"/>
    </source>
</evidence>
<sequence>MSKKQITDAEKKKENTKRILELNFKLLKKQLEKHKDIYMRLKDK</sequence>
<dbReference type="EMBL" id="JARQBI010000035">
    <property type="protein sequence ID" value="MDT2797661.1"/>
    <property type="molecule type" value="Genomic_DNA"/>
</dbReference>
<name>A0AAW8TV06_9ENTE</name>
<evidence type="ECO:0000313" key="2">
    <source>
        <dbReference type="Proteomes" id="UP001255696"/>
    </source>
</evidence>
<reference evidence="1" key="1">
    <citation type="submission" date="2023-03" db="EMBL/GenBank/DDBJ databases">
        <authorList>
            <person name="Shen W."/>
            <person name="Cai J."/>
        </authorList>
    </citation>
    <scope>NUCLEOTIDE SEQUENCE</scope>
    <source>
        <strain evidence="1">B245-2</strain>
    </source>
</reference>
<comment type="caution">
    <text evidence="1">The sequence shown here is derived from an EMBL/GenBank/DDBJ whole genome shotgun (WGS) entry which is preliminary data.</text>
</comment>
<organism evidence="1 2">
    <name type="scientific">Enterococcus cecorum</name>
    <dbReference type="NCBI Taxonomy" id="44008"/>
    <lineage>
        <taxon>Bacteria</taxon>
        <taxon>Bacillati</taxon>
        <taxon>Bacillota</taxon>
        <taxon>Bacilli</taxon>
        <taxon>Lactobacillales</taxon>
        <taxon>Enterococcaceae</taxon>
        <taxon>Enterococcus</taxon>
    </lineage>
</organism>
<protein>
    <recommendedName>
        <fullName evidence="3">Transposase</fullName>
    </recommendedName>
</protein>
<proteinExistence type="predicted"/>
<evidence type="ECO:0000313" key="1">
    <source>
        <dbReference type="EMBL" id="MDT2797661.1"/>
    </source>
</evidence>
<dbReference type="AlphaFoldDB" id="A0AAW8TV06"/>